<dbReference type="HOGENOM" id="CLU_158563_2_0_9"/>
<proteinExistence type="predicted"/>
<accession>C0B7S8</accession>
<protein>
    <submittedName>
        <fullName evidence="1">WXG100 family type VII secretion target</fullName>
    </submittedName>
</protein>
<name>C0B7S8_9FIRM</name>
<evidence type="ECO:0000313" key="2">
    <source>
        <dbReference type="Proteomes" id="UP000003793"/>
    </source>
</evidence>
<comment type="caution">
    <text evidence="1">The sequence shown here is derived from an EMBL/GenBank/DDBJ whole genome shotgun (WGS) entry which is preliminary data.</text>
</comment>
<dbReference type="InterPro" id="IPR010310">
    <property type="entry name" value="T7SS_ESAT-6-like"/>
</dbReference>
<dbReference type="InterPro" id="IPR036689">
    <property type="entry name" value="ESAT-6-like_sf"/>
</dbReference>
<dbReference type="Proteomes" id="UP000003793">
    <property type="component" value="Unassembled WGS sequence"/>
</dbReference>
<organism evidence="1 2">
    <name type="scientific">Coprococcus comes ATCC 27758</name>
    <dbReference type="NCBI Taxonomy" id="470146"/>
    <lineage>
        <taxon>Bacteria</taxon>
        <taxon>Bacillati</taxon>
        <taxon>Bacillota</taxon>
        <taxon>Clostridia</taxon>
        <taxon>Lachnospirales</taxon>
        <taxon>Lachnospiraceae</taxon>
        <taxon>Coprococcus</taxon>
    </lineage>
</organism>
<dbReference type="EMBL" id="ABVR01000038">
    <property type="protein sequence ID" value="EEG90465.1"/>
    <property type="molecule type" value="Genomic_DNA"/>
</dbReference>
<gene>
    <name evidence="1" type="ORF">COPCOM_01201</name>
</gene>
<dbReference type="SUPFAM" id="SSF140453">
    <property type="entry name" value="EsxAB dimer-like"/>
    <property type="match status" value="1"/>
</dbReference>
<reference evidence="1 2" key="2">
    <citation type="submission" date="2009-03" db="EMBL/GenBank/DDBJ databases">
        <title>Draft genome sequence of Coprococcus comes (ATCC 27758).</title>
        <authorList>
            <person name="Sudarsanam P."/>
            <person name="Ley R."/>
            <person name="Guruge J."/>
            <person name="Turnbaugh P.J."/>
            <person name="Mahowald M."/>
            <person name="Liep D."/>
            <person name="Gordon J."/>
        </authorList>
    </citation>
    <scope>NUCLEOTIDE SEQUENCE [LARGE SCALE GENOMIC DNA]</scope>
    <source>
        <strain evidence="1 2">ATCC 27758</strain>
    </source>
</reference>
<dbReference type="Gene3D" id="1.10.287.1060">
    <property type="entry name" value="ESAT-6-like"/>
    <property type="match status" value="1"/>
</dbReference>
<dbReference type="NCBIfam" id="TIGR03930">
    <property type="entry name" value="WXG100_ESAT6"/>
    <property type="match status" value="1"/>
</dbReference>
<dbReference type="Pfam" id="PF06013">
    <property type="entry name" value="WXG100"/>
    <property type="match status" value="1"/>
</dbReference>
<reference evidence="1 2" key="1">
    <citation type="submission" date="2009-02" db="EMBL/GenBank/DDBJ databases">
        <authorList>
            <person name="Fulton L."/>
            <person name="Clifton S."/>
            <person name="Fulton B."/>
            <person name="Xu J."/>
            <person name="Minx P."/>
            <person name="Pepin K.H."/>
            <person name="Johnson M."/>
            <person name="Bhonagiri V."/>
            <person name="Nash W.E."/>
            <person name="Mardis E.R."/>
            <person name="Wilson R.K."/>
        </authorList>
    </citation>
    <scope>NUCLEOTIDE SEQUENCE [LARGE SCALE GENOMIC DNA]</scope>
    <source>
        <strain evidence="1 2">ATCC 27758</strain>
    </source>
</reference>
<evidence type="ECO:0000313" key="1">
    <source>
        <dbReference type="EMBL" id="EEG90465.1"/>
    </source>
</evidence>
<dbReference type="AlphaFoldDB" id="C0B7S8"/>
<sequence length="115" mass="12711">MYVFKDKKVRNDVLRKGGNQMKIIVTPEEMRSNATNIRTEKANFEQCISSMRTIVNSMSGVFEGEAATAFVSNFESYNAQFTSFGELLESFAQKLDTAANTMEETDGGLAASMGQ</sequence>